<keyword evidence="1" id="KW-1133">Transmembrane helix</keyword>
<reference evidence="2" key="1">
    <citation type="submission" date="2021-01" db="EMBL/GenBank/DDBJ databases">
        <authorList>
            <consortium name="Genoscope - CEA"/>
            <person name="William W."/>
        </authorList>
    </citation>
    <scope>NUCLEOTIDE SEQUENCE</scope>
</reference>
<protein>
    <submittedName>
        <fullName evidence="2">Uncharacterized protein</fullName>
    </submittedName>
</protein>
<keyword evidence="1" id="KW-0472">Membrane</keyword>
<sequence length="72" mass="7588">MVSSQNLIPSYSTILVCSICLMVGMGQLGAVYRLLLLGVGLKSCFGLQGEQSKCQGIDDKGTVLGCDGQQFN</sequence>
<keyword evidence="3" id="KW-1185">Reference proteome</keyword>
<dbReference type="AlphaFoldDB" id="A0A8S1WHX0"/>
<gene>
    <name evidence="2" type="ORF">POCTA_138.1.T0940030</name>
</gene>
<evidence type="ECO:0000313" key="3">
    <source>
        <dbReference type="Proteomes" id="UP000683925"/>
    </source>
</evidence>
<comment type="caution">
    <text evidence="2">The sequence shown here is derived from an EMBL/GenBank/DDBJ whole genome shotgun (WGS) entry which is preliminary data.</text>
</comment>
<proteinExistence type="predicted"/>
<name>A0A8S1WHX0_PAROT</name>
<evidence type="ECO:0000256" key="1">
    <source>
        <dbReference type="SAM" id="Phobius"/>
    </source>
</evidence>
<evidence type="ECO:0000313" key="2">
    <source>
        <dbReference type="EMBL" id="CAD8188973.1"/>
    </source>
</evidence>
<keyword evidence="1" id="KW-0812">Transmembrane</keyword>
<dbReference type="Proteomes" id="UP000683925">
    <property type="component" value="Unassembled WGS sequence"/>
</dbReference>
<organism evidence="2 3">
    <name type="scientific">Paramecium octaurelia</name>
    <dbReference type="NCBI Taxonomy" id="43137"/>
    <lineage>
        <taxon>Eukaryota</taxon>
        <taxon>Sar</taxon>
        <taxon>Alveolata</taxon>
        <taxon>Ciliophora</taxon>
        <taxon>Intramacronucleata</taxon>
        <taxon>Oligohymenophorea</taxon>
        <taxon>Peniculida</taxon>
        <taxon>Parameciidae</taxon>
        <taxon>Paramecium</taxon>
    </lineage>
</organism>
<dbReference type="EMBL" id="CAJJDP010000093">
    <property type="protein sequence ID" value="CAD8188973.1"/>
    <property type="molecule type" value="Genomic_DNA"/>
</dbReference>
<accession>A0A8S1WHX0</accession>
<feature type="transmembrane region" description="Helical" evidence="1">
    <location>
        <begin position="12"/>
        <end position="35"/>
    </location>
</feature>